<dbReference type="AlphaFoldDB" id="A0A075GLI8"/>
<reference evidence="1" key="1">
    <citation type="journal article" date="2014" name="Genome Biol. Evol.">
        <title>Pangenome evidence for extensive interdomain horizontal transfer affecting lineage core and shell genes in uncultured planktonic thaumarchaeota and euryarchaeota.</title>
        <authorList>
            <person name="Deschamps P."/>
            <person name="Zivanovic Y."/>
            <person name="Moreira D."/>
            <person name="Rodriguez-Valera F."/>
            <person name="Lopez-Garcia P."/>
        </authorList>
    </citation>
    <scope>NUCLEOTIDE SEQUENCE</scope>
</reference>
<evidence type="ECO:0000313" key="1">
    <source>
        <dbReference type="EMBL" id="AIF02538.1"/>
    </source>
</evidence>
<protein>
    <submittedName>
        <fullName evidence="1">Uncharacterized protein</fullName>
    </submittedName>
</protein>
<accession>A0A075GLI8</accession>
<organism evidence="1">
    <name type="scientific">uncultured marine group II/III euryarchaeote KM3_157_F12</name>
    <dbReference type="NCBI Taxonomy" id="1457905"/>
    <lineage>
        <taxon>Archaea</taxon>
        <taxon>Methanobacteriati</taxon>
        <taxon>Methanobacteriota</taxon>
        <taxon>environmental samples</taxon>
    </lineage>
</organism>
<sequence>MLPPRHLKVETCVTPTAAVRALREMAQEAGWRSRRIQGSRLVDRWAVIMPIASGSRTIGLVLETGPLTEVAMEAYSHVRGSAGALTIVEWLIPNELEDEWRQLFAEWTARLPRCPWRWSFGERSTIGFLLPVFGRSKRLFRKQGVDVSKRAWPDINRPAWPPDEWLIAAEEE</sequence>
<name>A0A075GLI8_9EURY</name>
<proteinExistence type="predicted"/>
<dbReference type="EMBL" id="KF900653">
    <property type="protein sequence ID" value="AIF02538.1"/>
    <property type="molecule type" value="Genomic_DNA"/>
</dbReference>